<evidence type="ECO:0000313" key="3">
    <source>
        <dbReference type="EMBL" id="ARO46191.1"/>
    </source>
</evidence>
<feature type="region of interest" description="Disordered" evidence="1">
    <location>
        <begin position="153"/>
        <end position="184"/>
    </location>
</feature>
<sequence>MEGLNLMDWMQLTGIGSAIVTLVWLFVKVSRDTKSLSDDHRYLQNGQSEIKKSLRNAREKRESYFQDLKENIFMLSKGLLGIEKDTNNVWKLLLEQQEKEKQKLSLLSYSQQDIQDSLEHIQGIFEEVKETNRLNAKLASEREELIRKNEELTEKNQQLQQKNHELTKKLDKVMNKGRSRGLER</sequence>
<proteinExistence type="predicted"/>
<keyword evidence="2" id="KW-0472">Membrane</keyword>
<keyword evidence="2" id="KW-1133">Transmembrane helix</keyword>
<dbReference type="RefSeq" id="WP_172689694.1">
    <property type="nucleotide sequence ID" value="NZ_JAREWN010000013.1"/>
</dbReference>
<feature type="transmembrane region" description="Helical" evidence="2">
    <location>
        <begin position="6"/>
        <end position="27"/>
    </location>
</feature>
<dbReference type="AlphaFoldDB" id="A0A1W6QY90"/>
<feature type="compositionally biased region" description="Basic and acidic residues" evidence="1">
    <location>
        <begin position="162"/>
        <end position="184"/>
    </location>
</feature>
<accession>A0A1W6QY90</accession>
<dbReference type="EMBL" id="KY303941">
    <property type="protein sequence ID" value="ARO46191.1"/>
    <property type="molecule type" value="Genomic_DNA"/>
</dbReference>
<geneLocation type="plasmid" evidence="3">
    <name>pGTC3</name>
</geneLocation>
<evidence type="ECO:0000256" key="2">
    <source>
        <dbReference type="SAM" id="Phobius"/>
    </source>
</evidence>
<organism evidence="3">
    <name type="scientific">Enterococcus faecalis</name>
    <name type="common">Streptococcus faecalis</name>
    <dbReference type="NCBI Taxonomy" id="1351"/>
    <lineage>
        <taxon>Bacteria</taxon>
        <taxon>Bacillati</taxon>
        <taxon>Bacillota</taxon>
        <taxon>Bacilli</taxon>
        <taxon>Lactobacillales</taxon>
        <taxon>Enterococcaceae</taxon>
        <taxon>Enterococcus</taxon>
    </lineage>
</organism>
<evidence type="ECO:0000256" key="1">
    <source>
        <dbReference type="SAM" id="MobiDB-lite"/>
    </source>
</evidence>
<name>A0A1W6QY90_ENTFL</name>
<protein>
    <submittedName>
        <fullName evidence="3">Uncharacterized protein</fullName>
    </submittedName>
</protein>
<reference evidence="3" key="1">
    <citation type="submission" date="2016-12" db="EMBL/GenBank/DDBJ databases">
        <title>Characterization of a Plasmid Isolated from Enterococcus faecalis found in the Fecal Material of a Blue Whale.</title>
        <authorList>
            <person name="McLaughlin R."/>
        </authorList>
    </citation>
    <scope>NUCLEOTIDE SEQUENCE</scope>
    <source>
        <strain evidence="3">3</strain>
        <plasmid evidence="3">pGTC3</plasmid>
    </source>
</reference>
<keyword evidence="3" id="KW-0614">Plasmid</keyword>
<keyword evidence="2" id="KW-0812">Transmembrane</keyword>